<evidence type="ECO:0000256" key="5">
    <source>
        <dbReference type="ARBA" id="ARBA00022723"/>
    </source>
</evidence>
<comment type="subunit">
    <text evidence="1 10">Homodimer.</text>
</comment>
<dbReference type="AlphaFoldDB" id="A0A091BZZ7"/>
<keyword evidence="8 10" id="KW-0862">Zinc</keyword>
<dbReference type="HAMAP" id="MF_01818">
    <property type="entry name" value="RNase_Z_BN"/>
    <property type="match status" value="1"/>
</dbReference>
<feature type="binding site" evidence="10">
    <location>
        <position position="213"/>
    </location>
    <ligand>
        <name>Zn(2+)</name>
        <dbReference type="ChEBI" id="CHEBI:29105"/>
        <label>1</label>
        <note>catalytic</note>
    </ligand>
</feature>
<dbReference type="NCBIfam" id="TIGR02651">
    <property type="entry name" value="RNase_Z"/>
    <property type="match status" value="1"/>
</dbReference>
<dbReference type="Proteomes" id="UP000029381">
    <property type="component" value="Unassembled WGS sequence"/>
</dbReference>
<reference evidence="11 12" key="1">
    <citation type="submission" date="2014-08" db="EMBL/GenBank/DDBJ databases">
        <title>Genome sequence of Tetragenococcus muriaticus.</title>
        <authorList>
            <person name="Chuea-nongthon C."/>
            <person name="Rodtong S."/>
            <person name="Yongsawatdigul J."/>
            <person name="Steele J.L."/>
            <person name="Liu X.-y."/>
            <person name="Speers J."/>
            <person name="Glasner J.D."/>
            <person name="Neeno-Eckwall E.C."/>
        </authorList>
    </citation>
    <scope>NUCLEOTIDE SEQUENCE [LARGE SCALE GENOMIC DNA]</scope>
    <source>
        <strain evidence="11 12">3MR10-3</strain>
    </source>
</reference>
<proteinExistence type="inferred from homology"/>
<comment type="function">
    <text evidence="9 10">Zinc phosphodiesterase, which displays some tRNA 3'-processing endonuclease activity. Probably involved in tRNA maturation, by removing a 3'-trailer from precursor tRNA.</text>
</comment>
<dbReference type="CDD" id="cd07717">
    <property type="entry name" value="RNaseZ_ZiPD-like_MBL-fold"/>
    <property type="match status" value="1"/>
</dbReference>
<dbReference type="Gene3D" id="3.60.15.10">
    <property type="entry name" value="Ribonuclease Z/Hydroxyacylglutathione hydrolase-like"/>
    <property type="match status" value="1"/>
</dbReference>
<dbReference type="InterPro" id="IPR013471">
    <property type="entry name" value="RNase_Z/BN"/>
</dbReference>
<dbReference type="InterPro" id="IPR036866">
    <property type="entry name" value="RibonucZ/Hydroxyglut_hydro"/>
</dbReference>
<gene>
    <name evidence="10" type="primary">rnz</name>
    <name evidence="11" type="ORF">TMU3MR103_1139</name>
</gene>
<comment type="caution">
    <text evidence="11">The sequence shown here is derived from an EMBL/GenBank/DDBJ whole genome shotgun (WGS) entry which is preliminary data.</text>
</comment>
<keyword evidence="6 10" id="KW-0255">Endonuclease</keyword>
<evidence type="ECO:0000256" key="4">
    <source>
        <dbReference type="ARBA" id="ARBA00022722"/>
    </source>
</evidence>
<accession>A0A091BZZ7</accession>
<feature type="binding site" evidence="10">
    <location>
        <position position="68"/>
    </location>
    <ligand>
        <name>Zn(2+)</name>
        <dbReference type="ChEBI" id="CHEBI:29105"/>
        <label>2</label>
        <note>catalytic</note>
    </ligand>
</feature>
<dbReference type="GO" id="GO:0042802">
    <property type="term" value="F:identical protein binding"/>
    <property type="evidence" value="ECO:0007669"/>
    <property type="project" value="UniProtKB-ARBA"/>
</dbReference>
<dbReference type="GO" id="GO:0042781">
    <property type="term" value="F:3'-tRNA processing endoribonuclease activity"/>
    <property type="evidence" value="ECO:0007669"/>
    <property type="project" value="UniProtKB-UniRule"/>
</dbReference>
<feature type="binding site" evidence="10">
    <location>
        <position position="65"/>
    </location>
    <ligand>
        <name>Zn(2+)</name>
        <dbReference type="ChEBI" id="CHEBI:29105"/>
        <label>1</label>
        <note>catalytic</note>
    </ligand>
</feature>
<evidence type="ECO:0000256" key="8">
    <source>
        <dbReference type="ARBA" id="ARBA00022833"/>
    </source>
</evidence>
<evidence type="ECO:0000256" key="7">
    <source>
        <dbReference type="ARBA" id="ARBA00022801"/>
    </source>
</evidence>
<dbReference type="RefSeq" id="WP_028790888.1">
    <property type="nucleotide sequence ID" value="NZ_JPVT01000111.1"/>
</dbReference>
<comment type="cofactor">
    <cofactor evidence="10">
        <name>Zn(2+)</name>
        <dbReference type="ChEBI" id="CHEBI:29105"/>
    </cofactor>
    <text evidence="10">Binds 2 Zn(2+) ions.</text>
</comment>
<evidence type="ECO:0000256" key="2">
    <source>
        <dbReference type="ARBA" id="ARBA00012477"/>
    </source>
</evidence>
<evidence type="ECO:0000256" key="3">
    <source>
        <dbReference type="ARBA" id="ARBA00022694"/>
    </source>
</evidence>
<feature type="binding site" evidence="10">
    <location>
        <position position="63"/>
    </location>
    <ligand>
        <name>Zn(2+)</name>
        <dbReference type="ChEBI" id="CHEBI:29105"/>
        <label>1</label>
        <note>catalytic</note>
    </ligand>
</feature>
<evidence type="ECO:0000256" key="6">
    <source>
        <dbReference type="ARBA" id="ARBA00022759"/>
    </source>
</evidence>
<dbReference type="EMBL" id="JPVT01000111">
    <property type="protein sequence ID" value="KFN91186.1"/>
    <property type="molecule type" value="Genomic_DNA"/>
</dbReference>
<feature type="binding site" evidence="10">
    <location>
        <position position="67"/>
    </location>
    <ligand>
        <name>Zn(2+)</name>
        <dbReference type="ChEBI" id="CHEBI:29105"/>
        <label>2</label>
        <note>catalytic</note>
    </ligand>
</feature>
<dbReference type="PANTHER" id="PTHR46018">
    <property type="entry name" value="ZINC PHOSPHODIESTERASE ELAC PROTEIN 1"/>
    <property type="match status" value="1"/>
</dbReference>
<protein>
    <recommendedName>
        <fullName evidence="2 10">Ribonuclease Z</fullName>
        <shortName evidence="10">RNase Z</shortName>
        <ecNumber evidence="2 10">3.1.26.11</ecNumber>
    </recommendedName>
    <alternativeName>
        <fullName evidence="10">tRNA 3 endonuclease</fullName>
    </alternativeName>
    <alternativeName>
        <fullName evidence="10">tRNase Z</fullName>
    </alternativeName>
</protein>
<dbReference type="SUPFAM" id="SSF56281">
    <property type="entry name" value="Metallo-hydrolase/oxidoreductase"/>
    <property type="match status" value="1"/>
</dbReference>
<comment type="catalytic activity">
    <reaction evidence="10">
        <text>Endonucleolytic cleavage of RNA, removing extra 3' nucleotides from tRNA precursor, generating 3' termini of tRNAs. A 3'-hydroxy group is left at the tRNA terminus and a 5'-phosphoryl group is left at the trailer molecule.</text>
        <dbReference type="EC" id="3.1.26.11"/>
    </reaction>
</comment>
<evidence type="ECO:0000313" key="12">
    <source>
        <dbReference type="Proteomes" id="UP000029381"/>
    </source>
</evidence>
<dbReference type="PATRIC" id="fig|1302648.3.peg.1106"/>
<dbReference type="FunFam" id="3.60.15.10:FF:000002">
    <property type="entry name" value="Ribonuclease Z"/>
    <property type="match status" value="1"/>
</dbReference>
<organism evidence="11 12">
    <name type="scientific">Tetragenococcus muriaticus 3MR10-3</name>
    <dbReference type="NCBI Taxonomy" id="1302648"/>
    <lineage>
        <taxon>Bacteria</taxon>
        <taxon>Bacillati</taxon>
        <taxon>Bacillota</taxon>
        <taxon>Bacilli</taxon>
        <taxon>Lactobacillales</taxon>
        <taxon>Enterococcaceae</taxon>
        <taxon>Tetragenococcus</taxon>
    </lineage>
</organism>
<evidence type="ECO:0000256" key="1">
    <source>
        <dbReference type="ARBA" id="ARBA00011738"/>
    </source>
</evidence>
<feature type="binding site" evidence="10">
    <location>
        <position position="213"/>
    </location>
    <ligand>
        <name>Zn(2+)</name>
        <dbReference type="ChEBI" id="CHEBI:29105"/>
        <label>2</label>
        <note>catalytic</note>
    </ligand>
</feature>
<dbReference type="Pfam" id="PF23023">
    <property type="entry name" value="Anti-Pycsar_Apyc1"/>
    <property type="match status" value="1"/>
</dbReference>
<keyword evidence="12" id="KW-1185">Reference proteome</keyword>
<sequence>MELEFLGTGAGLPAKHRNVTSIALRLLAERNAVWLFDCGEGTQMQILHTTIKPRKIEKIFISHLHGDHVFGLPGLITSRSNQAGDKPLELYGPKGLEDFVRTSLKISKTHLNYPLKFIEISDDEQTLFEDDQFIVTCKKLDHGIASYGFRVTEKDHKGELQVEKLKTLGIKPGPVYGKLKQGESTTLADGRIINGEDFVGEDKKGRIVTILGDTRYTSNAIDLAKSANVLVHESTFNKHEEKLAKSYYHSTTQQAATIAKKAGVDQLILTHISARYLNKDAFELEKEAREVFSHTVVARDFYWMEIPFQTKEES</sequence>
<name>A0A091BZZ7_9ENTE</name>
<keyword evidence="7 10" id="KW-0378">Hydrolase</keyword>
<keyword evidence="5 10" id="KW-0479">Metal-binding</keyword>
<keyword evidence="4 10" id="KW-0540">Nuclease</keyword>
<dbReference type="NCBIfam" id="NF000801">
    <property type="entry name" value="PRK00055.1-3"/>
    <property type="match status" value="1"/>
</dbReference>
<evidence type="ECO:0000256" key="10">
    <source>
        <dbReference type="HAMAP-Rule" id="MF_01818"/>
    </source>
</evidence>
<keyword evidence="3 10" id="KW-0819">tRNA processing</keyword>
<evidence type="ECO:0000313" key="11">
    <source>
        <dbReference type="EMBL" id="KFN91186.1"/>
    </source>
</evidence>
<feature type="active site" description="Proton acceptor" evidence="10">
    <location>
        <position position="67"/>
    </location>
</feature>
<dbReference type="EC" id="3.1.26.11" evidence="2 10"/>
<feature type="binding site" evidence="10">
    <location>
        <position position="142"/>
    </location>
    <ligand>
        <name>Zn(2+)</name>
        <dbReference type="ChEBI" id="CHEBI:29105"/>
        <label>1</label>
        <note>catalytic</note>
    </ligand>
</feature>
<dbReference type="GO" id="GO:0008270">
    <property type="term" value="F:zinc ion binding"/>
    <property type="evidence" value="ECO:0007669"/>
    <property type="project" value="UniProtKB-UniRule"/>
</dbReference>
<evidence type="ECO:0000256" key="9">
    <source>
        <dbReference type="ARBA" id="ARBA00057812"/>
    </source>
</evidence>
<dbReference type="PANTHER" id="PTHR46018:SF2">
    <property type="entry name" value="ZINC PHOSPHODIESTERASE ELAC PROTEIN 1"/>
    <property type="match status" value="1"/>
</dbReference>
<comment type="similarity">
    <text evidence="10">Belongs to the RNase Z family.</text>
</comment>
<feature type="binding site" evidence="10">
    <location>
        <position position="271"/>
    </location>
    <ligand>
        <name>Zn(2+)</name>
        <dbReference type="ChEBI" id="CHEBI:29105"/>
        <label>2</label>
        <note>catalytic</note>
    </ligand>
</feature>